<dbReference type="Proteomes" id="UP000215256">
    <property type="component" value="Plasmid unnamed1"/>
</dbReference>
<dbReference type="EMBL" id="CP022605">
    <property type="protein sequence ID" value="ASV88171.1"/>
    <property type="molecule type" value="Genomic_DNA"/>
</dbReference>
<sequence>MLYLKEWVVPRAFGKGYLKLSFLTYTVKLTPATGDSGKVRFPT</sequence>
<evidence type="ECO:0000313" key="2">
    <source>
        <dbReference type="Proteomes" id="UP000215256"/>
    </source>
</evidence>
<keyword evidence="1" id="KW-0614">Plasmid</keyword>
<proteinExistence type="predicted"/>
<dbReference type="KEGG" id="och:CES85_2954"/>
<accession>A0A248UP56</accession>
<dbReference type="AlphaFoldDB" id="A0A248UP56"/>
<protein>
    <submittedName>
        <fullName evidence="1">Uncharacterized protein</fullName>
    </submittedName>
</protein>
<name>A0A248UP56_9HYPH</name>
<gene>
    <name evidence="1" type="ORF">CES85_2954</name>
</gene>
<evidence type="ECO:0000313" key="1">
    <source>
        <dbReference type="EMBL" id="ASV88171.1"/>
    </source>
</evidence>
<geneLocation type="plasmid" evidence="1 2">
    <name>unnamed1</name>
</geneLocation>
<organism evidence="1 2">
    <name type="scientific">Ochrobactrum quorumnocens</name>
    <dbReference type="NCBI Taxonomy" id="271865"/>
    <lineage>
        <taxon>Bacteria</taxon>
        <taxon>Pseudomonadati</taxon>
        <taxon>Pseudomonadota</taxon>
        <taxon>Alphaproteobacteria</taxon>
        <taxon>Hyphomicrobiales</taxon>
        <taxon>Brucellaceae</taxon>
        <taxon>Brucella/Ochrobactrum group</taxon>
        <taxon>Ochrobactrum</taxon>
    </lineage>
</organism>
<reference evidence="1 2" key="1">
    <citation type="submission" date="2017-07" db="EMBL/GenBank/DDBJ databases">
        <title>Phylogenetic study on the rhizospheric bacterium Ochrobactrum sp. A44.</title>
        <authorList>
            <person name="Krzyzanowska D.M."/>
            <person name="Ossowicki A."/>
            <person name="Rajewska M."/>
            <person name="Maciag T."/>
            <person name="Kaczynski Z."/>
            <person name="Czerwicka M."/>
            <person name="Jafra S."/>
        </authorList>
    </citation>
    <scope>NUCLEOTIDE SEQUENCE [LARGE SCALE GENOMIC DNA]</scope>
    <source>
        <strain evidence="1 2">A44</strain>
        <plasmid evidence="1 2">unnamed1</plasmid>
    </source>
</reference>